<feature type="transmembrane region" description="Helical" evidence="9">
    <location>
        <begin position="99"/>
        <end position="119"/>
    </location>
</feature>
<keyword evidence="7 9" id="KW-1133">Transmembrane helix</keyword>
<accession>A0A974XNL0</accession>
<dbReference type="Gene3D" id="3.30.70.2350">
    <property type="match status" value="1"/>
</dbReference>
<dbReference type="InterPro" id="IPR022732">
    <property type="entry name" value="Peptidase_S54_GlpG_N"/>
</dbReference>
<evidence type="ECO:0000259" key="10">
    <source>
        <dbReference type="Pfam" id="PF01694"/>
    </source>
</evidence>
<dbReference type="AlphaFoldDB" id="A0A974XNL0"/>
<evidence type="ECO:0000256" key="1">
    <source>
        <dbReference type="ARBA" id="ARBA00004141"/>
    </source>
</evidence>
<dbReference type="Gene3D" id="1.20.1540.10">
    <property type="entry name" value="Rhomboid-like"/>
    <property type="match status" value="1"/>
</dbReference>
<sequence>MMEIGRLPNPRAAQALVDYLRGQGVSCRIQQAEHGVIVSVEREQDYSRARAEFDHFISHPYDAKYLQASWEHGDMHAGLDYGAPALALFSRFLTGAGPVTLLVFALCILVYGAMQLGLAQQTYSLLSFFGAVSNGHAEVWRLFTPTLMHFSLMHISFNLLWWWYLGGKIETRLGTGPLLLLLLVAGTLPNLAQYLLTGPNFGGLSGVVYAVAGYTWVMGIKKPQAGIGLPPAYMGFMLLWMLLGFFDVLGMSMANGAHLAGLVIGLGQGWLDSRKP</sequence>
<comment type="subcellular location">
    <subcellularLocation>
        <location evidence="1">Membrane</location>
        <topology evidence="1">Multi-pass membrane protein</topology>
    </subcellularLocation>
</comment>
<feature type="transmembrane region" description="Helical" evidence="9">
    <location>
        <begin position="227"/>
        <end position="246"/>
    </location>
</feature>
<dbReference type="Pfam" id="PF12122">
    <property type="entry name" value="Rhomboid_N"/>
    <property type="match status" value="1"/>
</dbReference>
<evidence type="ECO:0000256" key="7">
    <source>
        <dbReference type="ARBA" id="ARBA00022989"/>
    </source>
</evidence>
<evidence type="ECO:0000256" key="6">
    <source>
        <dbReference type="ARBA" id="ARBA00022801"/>
    </source>
</evidence>
<dbReference type="EMBL" id="CP071504">
    <property type="protein sequence ID" value="QSX31730.1"/>
    <property type="molecule type" value="Genomic_DNA"/>
</dbReference>
<name>A0A974XNL0_9GAMM</name>
<dbReference type="GO" id="GO:0004252">
    <property type="term" value="F:serine-type endopeptidase activity"/>
    <property type="evidence" value="ECO:0007669"/>
    <property type="project" value="InterPro"/>
</dbReference>
<evidence type="ECO:0000256" key="9">
    <source>
        <dbReference type="SAM" id="Phobius"/>
    </source>
</evidence>
<dbReference type="KEGG" id="scyp:JYB88_00485"/>
<evidence type="ECO:0000256" key="3">
    <source>
        <dbReference type="ARBA" id="ARBA00022475"/>
    </source>
</evidence>
<dbReference type="InterPro" id="IPR022764">
    <property type="entry name" value="Peptidase_S54_rhomboid_dom"/>
</dbReference>
<evidence type="ECO:0000313" key="12">
    <source>
        <dbReference type="EMBL" id="QSX31730.1"/>
    </source>
</evidence>
<dbReference type="PANTHER" id="PTHR43731">
    <property type="entry name" value="RHOMBOID PROTEASE"/>
    <property type="match status" value="1"/>
</dbReference>
<dbReference type="NCBIfam" id="TIGR04239">
    <property type="entry name" value="rhombo_GlpG"/>
    <property type="match status" value="1"/>
</dbReference>
<evidence type="ECO:0000256" key="5">
    <source>
        <dbReference type="ARBA" id="ARBA00022692"/>
    </source>
</evidence>
<feature type="domain" description="Peptidase S54 GlpG peptidase N-terminal" evidence="11">
    <location>
        <begin position="1"/>
        <end position="83"/>
    </location>
</feature>
<dbReference type="RefSeq" id="WP_207326192.1">
    <property type="nucleotide sequence ID" value="NZ_CP071504.1"/>
</dbReference>
<feature type="domain" description="Peptidase S54 rhomboid" evidence="10">
    <location>
        <begin position="137"/>
        <end position="274"/>
    </location>
</feature>
<protein>
    <submittedName>
        <fullName evidence="12">Rhomboid family intramembrane serine protease GlpG</fullName>
        <ecNumber evidence="12">3.4.21.105</ecNumber>
    </submittedName>
</protein>
<keyword evidence="5 9" id="KW-0812">Transmembrane</keyword>
<keyword evidence="4" id="KW-0997">Cell inner membrane</keyword>
<dbReference type="PANTHER" id="PTHR43731:SF14">
    <property type="entry name" value="PRESENILIN-ASSOCIATED RHOMBOID-LIKE PROTEIN, MITOCHONDRIAL"/>
    <property type="match status" value="1"/>
</dbReference>
<gene>
    <name evidence="12" type="primary">glpG</name>
    <name evidence="12" type="ORF">JYB88_00485</name>
</gene>
<keyword evidence="3" id="KW-1003">Cell membrane</keyword>
<feature type="transmembrane region" description="Helical" evidence="9">
    <location>
        <begin position="201"/>
        <end position="220"/>
    </location>
</feature>
<keyword evidence="8 9" id="KW-0472">Membrane</keyword>
<comment type="similarity">
    <text evidence="2">Belongs to the peptidase S54 family.</text>
</comment>
<keyword evidence="12" id="KW-0645">Protease</keyword>
<dbReference type="InterPro" id="IPR023662">
    <property type="entry name" value="Rhomboid_protease_GlpG"/>
</dbReference>
<dbReference type="GO" id="GO:0016020">
    <property type="term" value="C:membrane"/>
    <property type="evidence" value="ECO:0007669"/>
    <property type="project" value="UniProtKB-SubCell"/>
</dbReference>
<keyword evidence="13" id="KW-1185">Reference proteome</keyword>
<evidence type="ECO:0000256" key="2">
    <source>
        <dbReference type="ARBA" id="ARBA00009045"/>
    </source>
</evidence>
<dbReference type="InterPro" id="IPR035952">
    <property type="entry name" value="Rhomboid-like_sf"/>
</dbReference>
<reference evidence="12 13" key="1">
    <citation type="submission" date="2021-03" db="EMBL/GenBank/DDBJ databases">
        <title>Novel species identification of genus Shewanella.</title>
        <authorList>
            <person name="Liu G."/>
            <person name="Zhang Q."/>
        </authorList>
    </citation>
    <scope>NUCLEOTIDE SEQUENCE [LARGE SCALE GENOMIC DNA]</scope>
    <source>
        <strain evidence="12 13">FJAT-53726</strain>
    </source>
</reference>
<dbReference type="SUPFAM" id="SSF144091">
    <property type="entry name" value="Rhomboid-like"/>
    <property type="match status" value="1"/>
</dbReference>
<dbReference type="Proteomes" id="UP000663281">
    <property type="component" value="Chromosome"/>
</dbReference>
<keyword evidence="6 12" id="KW-0378">Hydrolase</keyword>
<feature type="transmembrane region" description="Helical" evidence="9">
    <location>
        <begin position="139"/>
        <end position="165"/>
    </location>
</feature>
<evidence type="ECO:0000256" key="4">
    <source>
        <dbReference type="ARBA" id="ARBA00022519"/>
    </source>
</evidence>
<dbReference type="InterPro" id="IPR038236">
    <property type="entry name" value="GlpG_N_sf"/>
</dbReference>
<evidence type="ECO:0000313" key="13">
    <source>
        <dbReference type="Proteomes" id="UP000663281"/>
    </source>
</evidence>
<dbReference type="Pfam" id="PF01694">
    <property type="entry name" value="Rhomboid"/>
    <property type="match status" value="1"/>
</dbReference>
<proteinExistence type="inferred from homology"/>
<evidence type="ECO:0000256" key="8">
    <source>
        <dbReference type="ARBA" id="ARBA00023136"/>
    </source>
</evidence>
<dbReference type="GO" id="GO:0006508">
    <property type="term" value="P:proteolysis"/>
    <property type="evidence" value="ECO:0007669"/>
    <property type="project" value="UniProtKB-KW"/>
</dbReference>
<dbReference type="EC" id="3.4.21.105" evidence="12"/>
<organism evidence="12 13">
    <name type="scientific">Shewanella cyperi</name>
    <dbReference type="NCBI Taxonomy" id="2814292"/>
    <lineage>
        <taxon>Bacteria</taxon>
        <taxon>Pseudomonadati</taxon>
        <taxon>Pseudomonadota</taxon>
        <taxon>Gammaproteobacteria</taxon>
        <taxon>Alteromonadales</taxon>
        <taxon>Shewanellaceae</taxon>
        <taxon>Shewanella</taxon>
    </lineage>
</organism>
<feature type="transmembrane region" description="Helical" evidence="9">
    <location>
        <begin position="177"/>
        <end position="195"/>
    </location>
</feature>
<evidence type="ECO:0000259" key="11">
    <source>
        <dbReference type="Pfam" id="PF12122"/>
    </source>
</evidence>
<dbReference type="InterPro" id="IPR050925">
    <property type="entry name" value="Rhomboid_protease_S54"/>
</dbReference>